<sequence length="241" mass="27985">MLRKLIIIVCALVVLSFVTPFLPTPLARVTGYIVSTATGLACPLFFFTLIFAPGLYRQMSDELRQMVERVRGRRDEITDLQQKINNMNKPHHMAQLGQLYLRQGRQAKAIPWFQKTLEKDPDHLEATYRLGLCLFDGGKYDEAVNYLEKVHSIKPDHDYGHAYLRLAQTHKRLGNPERASEVFDELLKFYPGQPEGTYDYALLKEDQGDLQKAGQLMQDVVFSVRQSPRFHRNRNRREFRS</sequence>
<gene>
    <name evidence="5" type="ORF">C1SCF055_LOCUS139</name>
</gene>
<feature type="repeat" description="TPR" evidence="3">
    <location>
        <begin position="124"/>
        <end position="157"/>
    </location>
</feature>
<evidence type="ECO:0000256" key="4">
    <source>
        <dbReference type="SAM" id="Phobius"/>
    </source>
</evidence>
<evidence type="ECO:0000313" key="6">
    <source>
        <dbReference type="EMBL" id="CAL4758861.1"/>
    </source>
</evidence>
<dbReference type="InterPro" id="IPR051012">
    <property type="entry name" value="CellSynth/LPSAsmb/PSIAsmb"/>
</dbReference>
<reference evidence="5" key="1">
    <citation type="submission" date="2022-10" db="EMBL/GenBank/DDBJ databases">
        <authorList>
            <person name="Chen Y."/>
            <person name="Dougan E. K."/>
            <person name="Chan C."/>
            <person name="Rhodes N."/>
            <person name="Thang M."/>
        </authorList>
    </citation>
    <scope>NUCLEOTIDE SEQUENCE</scope>
</reference>
<dbReference type="PROSITE" id="PS50005">
    <property type="entry name" value="TPR"/>
    <property type="match status" value="3"/>
</dbReference>
<dbReference type="AlphaFoldDB" id="A0A9P1BE78"/>
<comment type="caution">
    <text evidence="5">The sequence shown here is derived from an EMBL/GenBank/DDBJ whole genome shotgun (WGS) entry which is preliminary data.</text>
</comment>
<reference evidence="6 7" key="2">
    <citation type="submission" date="2024-05" db="EMBL/GenBank/DDBJ databases">
        <authorList>
            <person name="Chen Y."/>
            <person name="Shah S."/>
            <person name="Dougan E. K."/>
            <person name="Thang M."/>
            <person name="Chan C."/>
        </authorList>
    </citation>
    <scope>NUCLEOTIDE SEQUENCE [LARGE SCALE GENOMIC DNA]</scope>
</reference>
<proteinExistence type="predicted"/>
<dbReference type="PANTHER" id="PTHR45586:SF1">
    <property type="entry name" value="LIPOPOLYSACCHARIDE ASSEMBLY PROTEIN B"/>
    <property type="match status" value="1"/>
</dbReference>
<evidence type="ECO:0000313" key="5">
    <source>
        <dbReference type="EMBL" id="CAI3971549.1"/>
    </source>
</evidence>
<dbReference type="EMBL" id="CAMXCT020000001">
    <property type="protein sequence ID" value="CAL1124924.1"/>
    <property type="molecule type" value="Genomic_DNA"/>
</dbReference>
<name>A0A9P1BE78_9DINO</name>
<dbReference type="EMBL" id="CAMXCT010000001">
    <property type="protein sequence ID" value="CAI3971549.1"/>
    <property type="molecule type" value="Genomic_DNA"/>
</dbReference>
<keyword evidence="2 3" id="KW-0802">TPR repeat</keyword>
<dbReference type="SUPFAM" id="SSF48452">
    <property type="entry name" value="TPR-like"/>
    <property type="match status" value="1"/>
</dbReference>
<keyword evidence="1" id="KW-0677">Repeat</keyword>
<dbReference type="SMART" id="SM00028">
    <property type="entry name" value="TPR"/>
    <property type="match status" value="3"/>
</dbReference>
<feature type="transmembrane region" description="Helical" evidence="4">
    <location>
        <begin position="33"/>
        <end position="56"/>
    </location>
</feature>
<dbReference type="PANTHER" id="PTHR45586">
    <property type="entry name" value="TPR REPEAT-CONTAINING PROTEIN PA4667"/>
    <property type="match status" value="1"/>
</dbReference>
<dbReference type="InterPro" id="IPR019734">
    <property type="entry name" value="TPR_rpt"/>
</dbReference>
<evidence type="ECO:0000256" key="2">
    <source>
        <dbReference type="ARBA" id="ARBA00022803"/>
    </source>
</evidence>
<evidence type="ECO:0000313" key="7">
    <source>
        <dbReference type="Proteomes" id="UP001152797"/>
    </source>
</evidence>
<feature type="repeat" description="TPR" evidence="3">
    <location>
        <begin position="160"/>
        <end position="193"/>
    </location>
</feature>
<dbReference type="Pfam" id="PF13424">
    <property type="entry name" value="TPR_12"/>
    <property type="match status" value="1"/>
</dbReference>
<dbReference type="OrthoDB" id="1926212at2759"/>
<dbReference type="InterPro" id="IPR013105">
    <property type="entry name" value="TPR_2"/>
</dbReference>
<accession>A0A9P1BE78</accession>
<dbReference type="InterPro" id="IPR011990">
    <property type="entry name" value="TPR-like_helical_dom_sf"/>
</dbReference>
<dbReference type="Gene3D" id="1.25.40.10">
    <property type="entry name" value="Tetratricopeptide repeat domain"/>
    <property type="match status" value="1"/>
</dbReference>
<keyword evidence="4" id="KW-0812">Transmembrane</keyword>
<evidence type="ECO:0000256" key="1">
    <source>
        <dbReference type="ARBA" id="ARBA00022737"/>
    </source>
</evidence>
<keyword evidence="4" id="KW-0472">Membrane</keyword>
<keyword evidence="7" id="KW-1185">Reference proteome</keyword>
<organism evidence="5">
    <name type="scientific">Cladocopium goreaui</name>
    <dbReference type="NCBI Taxonomy" id="2562237"/>
    <lineage>
        <taxon>Eukaryota</taxon>
        <taxon>Sar</taxon>
        <taxon>Alveolata</taxon>
        <taxon>Dinophyceae</taxon>
        <taxon>Suessiales</taxon>
        <taxon>Symbiodiniaceae</taxon>
        <taxon>Cladocopium</taxon>
    </lineage>
</organism>
<protein>
    <submittedName>
        <fullName evidence="6">Uncharacterized TPR repeat-containing protein At1g05150</fullName>
    </submittedName>
</protein>
<feature type="repeat" description="TPR" evidence="3">
    <location>
        <begin position="90"/>
        <end position="123"/>
    </location>
</feature>
<dbReference type="Pfam" id="PF07719">
    <property type="entry name" value="TPR_2"/>
    <property type="match status" value="1"/>
</dbReference>
<evidence type="ECO:0000256" key="3">
    <source>
        <dbReference type="PROSITE-ProRule" id="PRU00339"/>
    </source>
</evidence>
<dbReference type="EMBL" id="CAMXCT030000001">
    <property type="protein sequence ID" value="CAL4758861.1"/>
    <property type="molecule type" value="Genomic_DNA"/>
</dbReference>
<dbReference type="Proteomes" id="UP001152797">
    <property type="component" value="Unassembled WGS sequence"/>
</dbReference>
<keyword evidence="4" id="KW-1133">Transmembrane helix</keyword>